<protein>
    <submittedName>
        <fullName evidence="2">Uncharacterized protein</fullName>
    </submittedName>
</protein>
<reference evidence="2" key="2">
    <citation type="journal article" date="2008" name="Genome Biol.">
        <title>Improved genome assembly and evidence-based global gene model set for the chordate Ciona intestinalis: new insight into intron and operon populations.</title>
        <authorList>
            <person name="Satou Y."/>
            <person name="Mineta K."/>
            <person name="Ogasawara M."/>
            <person name="Sasakura Y."/>
            <person name="Shoguchi E."/>
            <person name="Ueno K."/>
            <person name="Yamada L."/>
            <person name="Matsumoto J."/>
            <person name="Wasserscheid J."/>
            <person name="Dewar K."/>
            <person name="Wiley G.B."/>
            <person name="Macmil S.L."/>
            <person name="Roe B.A."/>
            <person name="Zeller R.W."/>
            <person name="Hastings K.E."/>
            <person name="Lemaire P."/>
            <person name="Lindquist E."/>
            <person name="Endo T."/>
            <person name="Hotta K."/>
            <person name="Inaba K."/>
        </authorList>
    </citation>
    <scope>NUCLEOTIDE SEQUENCE [LARGE SCALE GENOMIC DNA]</scope>
    <source>
        <strain evidence="2">wild type</strain>
    </source>
</reference>
<dbReference type="Ensembl" id="ENSCINT00000033176.1">
    <property type="protein sequence ID" value="ENSCINP00000030265.1"/>
    <property type="gene ID" value="ENSCING00000020621.1"/>
</dbReference>
<keyword evidence="3" id="KW-1185">Reference proteome</keyword>
<name>H2XKT3_CIOIN</name>
<dbReference type="InParanoid" id="H2XKT3"/>
<keyword evidence="1" id="KW-0812">Transmembrane</keyword>
<dbReference type="EMBL" id="EAAA01000912">
    <property type="status" value="NOT_ANNOTATED_CDS"/>
    <property type="molecule type" value="Genomic_DNA"/>
</dbReference>
<sequence>NLFKVEENEITPLSNTKQLSQTNTQDLYISGNYRPVQTYDGRIVLLHVDHTVVVETGPDILQLVLWTIAGIAVFAALLSIIVCCKNKQKKPKDQYSAKYQIGKQDEDVISV</sequence>
<evidence type="ECO:0000256" key="1">
    <source>
        <dbReference type="SAM" id="Phobius"/>
    </source>
</evidence>
<dbReference type="Proteomes" id="UP000008144">
    <property type="component" value="Chromosome 12"/>
</dbReference>
<reference evidence="3" key="1">
    <citation type="journal article" date="2002" name="Science">
        <title>The draft genome of Ciona intestinalis: insights into chordate and vertebrate origins.</title>
        <authorList>
            <person name="Dehal P."/>
            <person name="Satou Y."/>
            <person name="Campbell R.K."/>
            <person name="Chapman J."/>
            <person name="Degnan B."/>
            <person name="De Tomaso A."/>
            <person name="Davidson B."/>
            <person name="Di Gregorio A."/>
            <person name="Gelpke M."/>
            <person name="Goodstein D.M."/>
            <person name="Harafuji N."/>
            <person name="Hastings K.E."/>
            <person name="Ho I."/>
            <person name="Hotta K."/>
            <person name="Huang W."/>
            <person name="Kawashima T."/>
            <person name="Lemaire P."/>
            <person name="Martinez D."/>
            <person name="Meinertzhagen I.A."/>
            <person name="Necula S."/>
            <person name="Nonaka M."/>
            <person name="Putnam N."/>
            <person name="Rash S."/>
            <person name="Saiga H."/>
            <person name="Satake M."/>
            <person name="Terry A."/>
            <person name="Yamada L."/>
            <person name="Wang H.G."/>
            <person name="Awazu S."/>
            <person name="Azumi K."/>
            <person name="Boore J."/>
            <person name="Branno M."/>
            <person name="Chin-Bow S."/>
            <person name="DeSantis R."/>
            <person name="Doyle S."/>
            <person name="Francino P."/>
            <person name="Keys D.N."/>
            <person name="Haga S."/>
            <person name="Hayashi H."/>
            <person name="Hino K."/>
            <person name="Imai K.S."/>
            <person name="Inaba K."/>
            <person name="Kano S."/>
            <person name="Kobayashi K."/>
            <person name="Kobayashi M."/>
            <person name="Lee B.I."/>
            <person name="Makabe K.W."/>
            <person name="Manohar C."/>
            <person name="Matassi G."/>
            <person name="Medina M."/>
            <person name="Mochizuki Y."/>
            <person name="Mount S."/>
            <person name="Morishita T."/>
            <person name="Miura S."/>
            <person name="Nakayama A."/>
            <person name="Nishizaka S."/>
            <person name="Nomoto H."/>
            <person name="Ohta F."/>
            <person name="Oishi K."/>
            <person name="Rigoutsos I."/>
            <person name="Sano M."/>
            <person name="Sasaki A."/>
            <person name="Sasakura Y."/>
            <person name="Shoguchi E."/>
            <person name="Shin-i T."/>
            <person name="Spagnuolo A."/>
            <person name="Stainier D."/>
            <person name="Suzuki M.M."/>
            <person name="Tassy O."/>
            <person name="Takatori N."/>
            <person name="Tokuoka M."/>
            <person name="Yagi K."/>
            <person name="Yoshizaki F."/>
            <person name="Wada S."/>
            <person name="Zhang C."/>
            <person name="Hyatt P.D."/>
            <person name="Larimer F."/>
            <person name="Detter C."/>
            <person name="Doggett N."/>
            <person name="Glavina T."/>
            <person name="Hawkins T."/>
            <person name="Richardson P."/>
            <person name="Lucas S."/>
            <person name="Kohara Y."/>
            <person name="Levine M."/>
            <person name="Satoh N."/>
            <person name="Rokhsar D.S."/>
        </authorList>
    </citation>
    <scope>NUCLEOTIDE SEQUENCE [LARGE SCALE GENOMIC DNA]</scope>
</reference>
<organism evidence="2 3">
    <name type="scientific">Ciona intestinalis</name>
    <name type="common">Transparent sea squirt</name>
    <name type="synonym">Ascidia intestinalis</name>
    <dbReference type="NCBI Taxonomy" id="7719"/>
    <lineage>
        <taxon>Eukaryota</taxon>
        <taxon>Metazoa</taxon>
        <taxon>Chordata</taxon>
        <taxon>Tunicata</taxon>
        <taxon>Ascidiacea</taxon>
        <taxon>Phlebobranchia</taxon>
        <taxon>Cionidae</taxon>
        <taxon>Ciona</taxon>
    </lineage>
</organism>
<dbReference type="AlphaFoldDB" id="H2XKT3"/>
<reference evidence="2" key="3">
    <citation type="submission" date="2025-08" db="UniProtKB">
        <authorList>
            <consortium name="Ensembl"/>
        </authorList>
    </citation>
    <scope>IDENTIFICATION</scope>
</reference>
<evidence type="ECO:0000313" key="3">
    <source>
        <dbReference type="Proteomes" id="UP000008144"/>
    </source>
</evidence>
<reference evidence="2" key="4">
    <citation type="submission" date="2025-09" db="UniProtKB">
        <authorList>
            <consortium name="Ensembl"/>
        </authorList>
    </citation>
    <scope>IDENTIFICATION</scope>
</reference>
<keyword evidence="1" id="KW-1133">Transmembrane helix</keyword>
<feature type="transmembrane region" description="Helical" evidence="1">
    <location>
        <begin position="63"/>
        <end position="84"/>
    </location>
</feature>
<proteinExistence type="predicted"/>
<accession>H2XKT3</accession>
<keyword evidence="1" id="KW-0472">Membrane</keyword>
<evidence type="ECO:0000313" key="2">
    <source>
        <dbReference type="Ensembl" id="ENSCINP00000030265.1"/>
    </source>
</evidence>
<dbReference type="HOGENOM" id="CLU_2164019_0_0_1"/>